<protein>
    <recommendedName>
        <fullName evidence="4">DUF4913 domain-containing protein</fullName>
    </recommendedName>
</protein>
<comment type="caution">
    <text evidence="2">The sequence shown here is derived from an EMBL/GenBank/DDBJ whole genome shotgun (WGS) entry which is preliminary data.</text>
</comment>
<name>A0A2S3ZTK0_ARTGL</name>
<dbReference type="InterPro" id="IPR032584">
    <property type="entry name" value="DUF4913"/>
</dbReference>
<organism evidence="2 3">
    <name type="scientific">Arthrobacter glacialis</name>
    <dbReference type="NCBI Taxonomy" id="1664"/>
    <lineage>
        <taxon>Bacteria</taxon>
        <taxon>Bacillati</taxon>
        <taxon>Actinomycetota</taxon>
        <taxon>Actinomycetes</taxon>
        <taxon>Micrococcales</taxon>
        <taxon>Micrococcaceae</taxon>
        <taxon>Arthrobacter</taxon>
    </lineage>
</organism>
<evidence type="ECO:0000256" key="1">
    <source>
        <dbReference type="SAM" id="MobiDB-lite"/>
    </source>
</evidence>
<dbReference type="Pfam" id="PF16259">
    <property type="entry name" value="DUF4913"/>
    <property type="match status" value="1"/>
</dbReference>
<accession>A0A2S3ZTK0</accession>
<keyword evidence="3" id="KW-1185">Reference proteome</keyword>
<evidence type="ECO:0008006" key="4">
    <source>
        <dbReference type="Google" id="ProtNLM"/>
    </source>
</evidence>
<sequence length="197" mass="22355">MVPQPGPARPHLAGINNKPRPTEEGSKPMDQLAPHTTAPTTPIHTVEEAVVAATGELVEDPQRPVMPQLFQESSMEAHAAREGSERFEELFLYVGTLLHDIERGDGSTYWCPQWWLHPEAVLRFTALQKSMTKAKEDLSSWILHDLSPHLDYLFSKEGPFTACTNTRHDYKTGKDHYAPSRRQERWDTLVSSQRNQS</sequence>
<dbReference type="Proteomes" id="UP000237061">
    <property type="component" value="Unassembled WGS sequence"/>
</dbReference>
<gene>
    <name evidence="2" type="ORF">CVS27_16985</name>
</gene>
<reference evidence="2 3" key="1">
    <citation type="submission" date="2018-01" db="EMBL/GenBank/DDBJ databases">
        <title>Arthrobacter sp. nov., from glaciers in China.</title>
        <authorList>
            <person name="Liu Q."/>
            <person name="Xin Y.-H."/>
        </authorList>
    </citation>
    <scope>NUCLEOTIDE SEQUENCE [LARGE SCALE GENOMIC DNA]</scope>
    <source>
        <strain evidence="2 3">HLT2-12-2</strain>
    </source>
</reference>
<evidence type="ECO:0000313" key="2">
    <source>
        <dbReference type="EMBL" id="POH72187.1"/>
    </source>
</evidence>
<feature type="region of interest" description="Disordered" evidence="1">
    <location>
        <begin position="1"/>
        <end position="42"/>
    </location>
</feature>
<proteinExistence type="predicted"/>
<evidence type="ECO:0000313" key="3">
    <source>
        <dbReference type="Proteomes" id="UP000237061"/>
    </source>
</evidence>
<dbReference type="EMBL" id="PPXC01000016">
    <property type="protein sequence ID" value="POH72187.1"/>
    <property type="molecule type" value="Genomic_DNA"/>
</dbReference>
<dbReference type="AlphaFoldDB" id="A0A2S3ZTK0"/>
<feature type="compositionally biased region" description="Low complexity" evidence="1">
    <location>
        <begin position="33"/>
        <end position="42"/>
    </location>
</feature>